<dbReference type="PIRSF" id="PIRSF006806">
    <property type="entry name" value="FTHF_cligase"/>
    <property type="match status" value="1"/>
</dbReference>
<keyword evidence="3 4" id="KW-0067">ATP-binding</keyword>
<evidence type="ECO:0000256" key="1">
    <source>
        <dbReference type="ARBA" id="ARBA00010638"/>
    </source>
</evidence>
<name>A0A377R2I1_9NEIS</name>
<proteinExistence type="inferred from homology"/>
<dbReference type="GO" id="GO:0005524">
    <property type="term" value="F:ATP binding"/>
    <property type="evidence" value="ECO:0007669"/>
    <property type="project" value="UniProtKB-KW"/>
</dbReference>
<keyword evidence="2 4" id="KW-0547">Nucleotide-binding</keyword>
<organism evidence="7 8">
    <name type="scientific">Kingella potus</name>
    <dbReference type="NCBI Taxonomy" id="265175"/>
    <lineage>
        <taxon>Bacteria</taxon>
        <taxon>Pseudomonadati</taxon>
        <taxon>Pseudomonadota</taxon>
        <taxon>Betaproteobacteria</taxon>
        <taxon>Neisseriales</taxon>
        <taxon>Neisseriaceae</taxon>
        <taxon>Kingella</taxon>
    </lineage>
</organism>
<evidence type="ECO:0000256" key="4">
    <source>
        <dbReference type="PIRSR" id="PIRSR006806-1"/>
    </source>
</evidence>
<feature type="binding site" evidence="4">
    <location>
        <position position="58"/>
    </location>
    <ligand>
        <name>substrate</name>
    </ligand>
</feature>
<dbReference type="Gene3D" id="3.40.50.10420">
    <property type="entry name" value="NagB/RpiA/CoA transferase-like"/>
    <property type="match status" value="1"/>
</dbReference>
<comment type="catalytic activity">
    <reaction evidence="5">
        <text>(6S)-5-formyl-5,6,7,8-tetrahydrofolate + ATP = (6R)-5,10-methenyltetrahydrofolate + ADP + phosphate</text>
        <dbReference type="Rhea" id="RHEA:10488"/>
        <dbReference type="ChEBI" id="CHEBI:30616"/>
        <dbReference type="ChEBI" id="CHEBI:43474"/>
        <dbReference type="ChEBI" id="CHEBI:57455"/>
        <dbReference type="ChEBI" id="CHEBI:57457"/>
        <dbReference type="ChEBI" id="CHEBI:456216"/>
        <dbReference type="EC" id="6.3.3.2"/>
    </reaction>
</comment>
<keyword evidence="5" id="KW-0479">Metal-binding</keyword>
<protein>
    <recommendedName>
        <fullName evidence="5">5-formyltetrahydrofolate cyclo-ligase</fullName>
        <ecNumber evidence="5">6.3.3.2</ecNumber>
    </recommendedName>
</protein>
<dbReference type="GO" id="GO:0035999">
    <property type="term" value="P:tetrahydrofolate interconversion"/>
    <property type="evidence" value="ECO:0007669"/>
    <property type="project" value="TreeGrafter"/>
</dbReference>
<feature type="binding site" evidence="4">
    <location>
        <begin position="9"/>
        <end position="13"/>
    </location>
    <ligand>
        <name>ATP</name>
        <dbReference type="ChEBI" id="CHEBI:30616"/>
    </ligand>
</feature>
<dbReference type="GO" id="GO:0009396">
    <property type="term" value="P:folic acid-containing compound biosynthetic process"/>
    <property type="evidence" value="ECO:0007669"/>
    <property type="project" value="TreeGrafter"/>
</dbReference>
<gene>
    <name evidence="7" type="ORF">NCTC13336_00709</name>
</gene>
<evidence type="ECO:0000256" key="2">
    <source>
        <dbReference type="ARBA" id="ARBA00022741"/>
    </source>
</evidence>
<dbReference type="GO" id="GO:0030272">
    <property type="term" value="F:5-formyltetrahydrofolate cyclo-ligase activity"/>
    <property type="evidence" value="ECO:0007669"/>
    <property type="project" value="UniProtKB-EC"/>
</dbReference>
<dbReference type="GO" id="GO:0046872">
    <property type="term" value="F:metal ion binding"/>
    <property type="evidence" value="ECO:0007669"/>
    <property type="project" value="UniProtKB-KW"/>
</dbReference>
<dbReference type="PANTHER" id="PTHR23407:SF1">
    <property type="entry name" value="5-FORMYLTETRAHYDROFOLATE CYCLO-LIGASE"/>
    <property type="match status" value="1"/>
</dbReference>
<sequence length="198" mass="22440">MTDTAKQQKQALRRRFRALRNALSRSERQRAGREIVRRLKPLIRRGKTTAIYWPSGSEADLRPLLRTAAARRAEIRLPYIVAGSRRMWFTPYTEGAKPERARGRGTLCIPQFAGGKVRADRLDVIILPVVAADRNGCRLGQAGGYYDASLAACRFRRPLALAAGFACQLADELPREAHDILLDGFVSERHNLRFTRRR</sequence>
<keyword evidence="6" id="KW-0175">Coiled coil</keyword>
<dbReference type="RefSeq" id="WP_115307767.1">
    <property type="nucleotide sequence ID" value="NZ_UGJJ01000001.1"/>
</dbReference>
<dbReference type="InterPro" id="IPR037171">
    <property type="entry name" value="NagB/RpiA_transferase-like"/>
</dbReference>
<dbReference type="SUPFAM" id="SSF100950">
    <property type="entry name" value="NagB/RpiA/CoA transferase-like"/>
    <property type="match status" value="1"/>
</dbReference>
<accession>A0A377R2I1</accession>
<dbReference type="PANTHER" id="PTHR23407">
    <property type="entry name" value="ATPASE INHIBITOR/5-FORMYLTETRAHYDROFOLATE CYCLO-LIGASE"/>
    <property type="match status" value="1"/>
</dbReference>
<feature type="coiled-coil region" evidence="6">
    <location>
        <begin position="2"/>
        <end position="29"/>
    </location>
</feature>
<dbReference type="InterPro" id="IPR002698">
    <property type="entry name" value="FTHF_cligase"/>
</dbReference>
<dbReference type="AlphaFoldDB" id="A0A377R2I1"/>
<reference evidence="7 8" key="1">
    <citation type="submission" date="2018-06" db="EMBL/GenBank/DDBJ databases">
        <authorList>
            <consortium name="Pathogen Informatics"/>
            <person name="Doyle S."/>
        </authorList>
    </citation>
    <scope>NUCLEOTIDE SEQUENCE [LARGE SCALE GENOMIC DNA]</scope>
    <source>
        <strain evidence="7 8">NCTC13336</strain>
    </source>
</reference>
<evidence type="ECO:0000313" key="8">
    <source>
        <dbReference type="Proteomes" id="UP000254293"/>
    </source>
</evidence>
<comment type="similarity">
    <text evidence="1 5">Belongs to the 5-formyltetrahydrofolate cyclo-ligase family.</text>
</comment>
<dbReference type="Proteomes" id="UP000254293">
    <property type="component" value="Unassembled WGS sequence"/>
</dbReference>
<evidence type="ECO:0000313" key="7">
    <source>
        <dbReference type="EMBL" id="STR00501.1"/>
    </source>
</evidence>
<feature type="binding site" evidence="4">
    <location>
        <begin position="138"/>
        <end position="146"/>
    </location>
    <ligand>
        <name>ATP</name>
        <dbReference type="ChEBI" id="CHEBI:30616"/>
    </ligand>
</feature>
<dbReference type="Pfam" id="PF01812">
    <property type="entry name" value="5-FTHF_cyc-lig"/>
    <property type="match status" value="1"/>
</dbReference>
<keyword evidence="5" id="KW-0460">Magnesium</keyword>
<dbReference type="EMBL" id="UGJJ01000001">
    <property type="protein sequence ID" value="STR00501.1"/>
    <property type="molecule type" value="Genomic_DNA"/>
</dbReference>
<dbReference type="OrthoDB" id="9801938at2"/>
<dbReference type="EC" id="6.3.3.2" evidence="5"/>
<dbReference type="InterPro" id="IPR024185">
    <property type="entry name" value="FTHF_cligase-like_sf"/>
</dbReference>
<keyword evidence="8" id="KW-1185">Reference proteome</keyword>
<evidence type="ECO:0000256" key="5">
    <source>
        <dbReference type="RuleBase" id="RU361279"/>
    </source>
</evidence>
<dbReference type="NCBIfam" id="TIGR02727">
    <property type="entry name" value="MTHFS_bact"/>
    <property type="match status" value="1"/>
</dbReference>
<keyword evidence="7" id="KW-0436">Ligase</keyword>
<evidence type="ECO:0000256" key="6">
    <source>
        <dbReference type="SAM" id="Coils"/>
    </source>
</evidence>
<evidence type="ECO:0000256" key="3">
    <source>
        <dbReference type="ARBA" id="ARBA00022840"/>
    </source>
</evidence>
<comment type="cofactor">
    <cofactor evidence="5">
        <name>Mg(2+)</name>
        <dbReference type="ChEBI" id="CHEBI:18420"/>
    </cofactor>
</comment>